<comment type="caution">
    <text evidence="1">The sequence shown here is derived from an EMBL/GenBank/DDBJ whole genome shotgun (WGS) entry which is preliminary data.</text>
</comment>
<proteinExistence type="predicted"/>
<gene>
    <name evidence="1" type="ORF">OSC06_08575</name>
</gene>
<organism evidence="1 2">
    <name type="scientific">Morganella morganii</name>
    <name type="common">Proteus morganii</name>
    <dbReference type="NCBI Taxonomy" id="582"/>
    <lineage>
        <taxon>Bacteria</taxon>
        <taxon>Pseudomonadati</taxon>
        <taxon>Pseudomonadota</taxon>
        <taxon>Gammaproteobacteria</taxon>
        <taxon>Enterobacterales</taxon>
        <taxon>Morganellaceae</taxon>
        <taxon>Morganella</taxon>
    </lineage>
</organism>
<protein>
    <recommendedName>
        <fullName evidence="3">PHP domain-containing protein</fullName>
    </recommendedName>
</protein>
<dbReference type="Proteomes" id="UP001182247">
    <property type="component" value="Unassembled WGS sequence"/>
</dbReference>
<dbReference type="EMBL" id="JAPKIY010000014">
    <property type="protein sequence ID" value="MDS0898024.1"/>
    <property type="molecule type" value="Genomic_DNA"/>
</dbReference>
<evidence type="ECO:0000313" key="2">
    <source>
        <dbReference type="Proteomes" id="UP001182247"/>
    </source>
</evidence>
<sequence length="60" mass="6633">MFTKARFFKCSLQVNPAGYIKYRGQQQIITEDEYNQNLLAASLEAGIEVIGLADHGSVAL</sequence>
<dbReference type="RefSeq" id="WP_261598773.1">
    <property type="nucleotide sequence ID" value="NZ_JAPKIY010000014.1"/>
</dbReference>
<name>A0AAE4FBQ2_MORMO</name>
<evidence type="ECO:0008006" key="3">
    <source>
        <dbReference type="Google" id="ProtNLM"/>
    </source>
</evidence>
<reference evidence="1" key="1">
    <citation type="submission" date="2023-02" db="EMBL/GenBank/DDBJ databases">
        <title>Detection, antimicrobial susceptibility and genomic characterization of NDM-producing species of Morganellaceae, Yersiniaceae, and Enterobacteriaceae other than Klebsiella.</title>
        <authorList>
            <person name="Camargo C.H."/>
            <person name="Sacchi C.T."/>
            <person name="Campos K.R."/>
        </authorList>
    </citation>
    <scope>NUCLEOTIDE SEQUENCE</scope>
    <source>
        <strain evidence="1">1189_21</strain>
    </source>
</reference>
<dbReference type="AlphaFoldDB" id="A0AAE4FBQ2"/>
<evidence type="ECO:0000313" key="1">
    <source>
        <dbReference type="EMBL" id="MDS0898024.1"/>
    </source>
</evidence>
<accession>A0AAE4FBQ2</accession>